<evidence type="ECO:0000259" key="8">
    <source>
        <dbReference type="Pfam" id="PF01435"/>
    </source>
</evidence>
<dbReference type="PANTHER" id="PTHR22726">
    <property type="entry name" value="METALLOENDOPEPTIDASE OMA1"/>
    <property type="match status" value="1"/>
</dbReference>
<gene>
    <name evidence="9" type="ORF">LZA78_10165</name>
</gene>
<evidence type="ECO:0000256" key="6">
    <source>
        <dbReference type="RuleBase" id="RU003983"/>
    </source>
</evidence>
<dbReference type="Proteomes" id="UP001521181">
    <property type="component" value="Unassembled WGS sequence"/>
</dbReference>
<dbReference type="EMBL" id="JAJUOS010000007">
    <property type="protein sequence ID" value="MCE5973845.1"/>
    <property type="molecule type" value="Genomic_DNA"/>
</dbReference>
<dbReference type="PANTHER" id="PTHR22726:SF1">
    <property type="entry name" value="METALLOENDOPEPTIDASE OMA1, MITOCHONDRIAL"/>
    <property type="match status" value="1"/>
</dbReference>
<comment type="cofactor">
    <cofactor evidence="6">
        <name>Zn(2+)</name>
        <dbReference type="ChEBI" id="CHEBI:29105"/>
    </cofactor>
    <text evidence="6">Binds 1 zinc ion per subunit.</text>
</comment>
<accession>A0ABS8YXH8</accession>
<dbReference type="GO" id="GO:0008237">
    <property type="term" value="F:metallopeptidase activity"/>
    <property type="evidence" value="ECO:0007669"/>
    <property type="project" value="UniProtKB-KW"/>
</dbReference>
<evidence type="ECO:0000256" key="7">
    <source>
        <dbReference type="SAM" id="SignalP"/>
    </source>
</evidence>
<keyword evidence="10" id="KW-1185">Reference proteome</keyword>
<dbReference type="InterPro" id="IPR051156">
    <property type="entry name" value="Mito/Outer_Membr_Metalloprot"/>
</dbReference>
<evidence type="ECO:0000256" key="4">
    <source>
        <dbReference type="ARBA" id="ARBA00022833"/>
    </source>
</evidence>
<proteinExistence type="inferred from homology"/>
<dbReference type="EC" id="3.4.24.-" evidence="9"/>
<organism evidence="9 10">
    <name type="scientific">Rhodobacter flavimaris</name>
    <dbReference type="NCBI Taxonomy" id="2907145"/>
    <lineage>
        <taxon>Bacteria</taxon>
        <taxon>Pseudomonadati</taxon>
        <taxon>Pseudomonadota</taxon>
        <taxon>Alphaproteobacteria</taxon>
        <taxon>Rhodobacterales</taxon>
        <taxon>Rhodobacter group</taxon>
        <taxon>Rhodobacter</taxon>
    </lineage>
</organism>
<evidence type="ECO:0000256" key="3">
    <source>
        <dbReference type="ARBA" id="ARBA00022801"/>
    </source>
</evidence>
<feature type="chain" id="PRO_5045169007" evidence="7">
    <location>
        <begin position="19"/>
        <end position="241"/>
    </location>
</feature>
<keyword evidence="1 6" id="KW-0645">Protease</keyword>
<dbReference type="RefSeq" id="WP_233676824.1">
    <property type="nucleotide sequence ID" value="NZ_JAJUOS010000007.1"/>
</dbReference>
<keyword evidence="2" id="KW-0479">Metal-binding</keyword>
<evidence type="ECO:0000313" key="10">
    <source>
        <dbReference type="Proteomes" id="UP001521181"/>
    </source>
</evidence>
<comment type="caution">
    <text evidence="9">The sequence shown here is derived from an EMBL/GenBank/DDBJ whole genome shotgun (WGS) entry which is preliminary data.</text>
</comment>
<evidence type="ECO:0000256" key="1">
    <source>
        <dbReference type="ARBA" id="ARBA00022670"/>
    </source>
</evidence>
<comment type="similarity">
    <text evidence="6">Belongs to the peptidase M48 family.</text>
</comment>
<keyword evidence="7" id="KW-0732">Signal</keyword>
<feature type="signal peptide" evidence="7">
    <location>
        <begin position="1"/>
        <end position="18"/>
    </location>
</feature>
<evidence type="ECO:0000256" key="2">
    <source>
        <dbReference type="ARBA" id="ARBA00022723"/>
    </source>
</evidence>
<sequence length="241" mass="25961">MQTLIARACILLALTALTACVPTEPARAPLQHYAADDLPSPEQAADNFISVARKMEPQIEAECYARTRGRNCDYQIVVDDSPTTDPNAYQTIDRAGRPVVAFNLALIASARNVDELAFVMGHEAAHHIAGHLQSKEQNAMAGAMIFGALAAATGADNGVVSQVQNIGAQVGSRTYSKDYELQADRLGTIITWNAGYDPLRGAQFFERIPDPGNVFLGTHPANGKRMETVQRTVADLRAGRV</sequence>
<protein>
    <submittedName>
        <fullName evidence="9">M48 family metalloprotease</fullName>
        <ecNumber evidence="9">3.4.24.-</ecNumber>
    </submittedName>
</protein>
<feature type="domain" description="Peptidase M48" evidence="8">
    <location>
        <begin position="74"/>
        <end position="231"/>
    </location>
</feature>
<evidence type="ECO:0000313" key="9">
    <source>
        <dbReference type="EMBL" id="MCE5973845.1"/>
    </source>
</evidence>
<keyword evidence="4 6" id="KW-0862">Zinc</keyword>
<keyword evidence="3 6" id="KW-0378">Hydrolase</keyword>
<name>A0ABS8YXH8_9RHOB</name>
<reference evidence="9 10" key="1">
    <citation type="submission" date="2021-12" db="EMBL/GenBank/DDBJ databases">
        <title>Sinirhodobacter sp. WL0062 is a bacterium isolated from seawater.</title>
        <authorList>
            <person name="Wang L."/>
            <person name="He W."/>
            <person name="Zhang D.-F."/>
        </authorList>
    </citation>
    <scope>NUCLEOTIDE SEQUENCE [LARGE SCALE GENOMIC DNA]</scope>
    <source>
        <strain evidence="9 10">WL0062</strain>
    </source>
</reference>
<keyword evidence="5 6" id="KW-0482">Metalloprotease</keyword>
<dbReference type="Gene3D" id="3.30.2010.10">
    <property type="entry name" value="Metalloproteases ('zincins'), catalytic domain"/>
    <property type="match status" value="1"/>
</dbReference>
<evidence type="ECO:0000256" key="5">
    <source>
        <dbReference type="ARBA" id="ARBA00023049"/>
    </source>
</evidence>
<dbReference type="InterPro" id="IPR001915">
    <property type="entry name" value="Peptidase_M48"/>
</dbReference>
<dbReference type="Pfam" id="PF01435">
    <property type="entry name" value="Peptidase_M48"/>
    <property type="match status" value="1"/>
</dbReference>
<dbReference type="PROSITE" id="PS51257">
    <property type="entry name" value="PROKAR_LIPOPROTEIN"/>
    <property type="match status" value="1"/>
</dbReference>